<keyword evidence="2" id="KW-0472">Membrane</keyword>
<comment type="caution">
    <text evidence="3">The sequence shown here is derived from an EMBL/GenBank/DDBJ whole genome shotgun (WGS) entry which is preliminary data.</text>
</comment>
<dbReference type="Proteomes" id="UP000799444">
    <property type="component" value="Unassembled WGS sequence"/>
</dbReference>
<feature type="compositionally biased region" description="Low complexity" evidence="1">
    <location>
        <begin position="110"/>
        <end position="122"/>
    </location>
</feature>
<accession>A0A9P4QYI3</accession>
<sequence>MRLTVGTLAIAFGIANARITFIYFVCDQSVHFADDNPSPSHSANHPSWRISREANSRNYISRYICCQLSSSHSFTPESEPAAASKLEPAATPQSQSAAPEPQLTTTEPQSAAAESQSANSHSTPNRDPGLLLSAVLDPKRWIPASYRTQAHGRFPQTHRWLLLPTIFASIGIFLPAFLDPIRRIPQAHGWLPEAHRWFPEAHRRLSQAYRFILLPGFLVPTPYWDRACADSASDPDRDDPSGPHSTYPHYSSHQSEG</sequence>
<dbReference type="EMBL" id="ML996143">
    <property type="protein sequence ID" value="KAF2734795.1"/>
    <property type="molecule type" value="Genomic_DNA"/>
</dbReference>
<feature type="region of interest" description="Disordered" evidence="1">
    <location>
        <begin position="76"/>
        <end position="129"/>
    </location>
</feature>
<name>A0A9P4QYI3_9PLEO</name>
<evidence type="ECO:0000313" key="3">
    <source>
        <dbReference type="EMBL" id="KAF2734795.1"/>
    </source>
</evidence>
<feature type="compositionally biased region" description="Low complexity" evidence="1">
    <location>
        <begin position="87"/>
        <end position="102"/>
    </location>
</feature>
<dbReference type="AlphaFoldDB" id="A0A9P4QYI3"/>
<evidence type="ECO:0000256" key="1">
    <source>
        <dbReference type="SAM" id="MobiDB-lite"/>
    </source>
</evidence>
<keyword evidence="2" id="KW-0812">Transmembrane</keyword>
<protein>
    <submittedName>
        <fullName evidence="3">Uncharacterized protein</fullName>
    </submittedName>
</protein>
<keyword evidence="2" id="KW-1133">Transmembrane helix</keyword>
<feature type="transmembrane region" description="Helical" evidence="2">
    <location>
        <begin position="160"/>
        <end position="178"/>
    </location>
</feature>
<evidence type="ECO:0000313" key="4">
    <source>
        <dbReference type="Proteomes" id="UP000799444"/>
    </source>
</evidence>
<organism evidence="3 4">
    <name type="scientific">Polyplosphaeria fusca</name>
    <dbReference type="NCBI Taxonomy" id="682080"/>
    <lineage>
        <taxon>Eukaryota</taxon>
        <taxon>Fungi</taxon>
        <taxon>Dikarya</taxon>
        <taxon>Ascomycota</taxon>
        <taxon>Pezizomycotina</taxon>
        <taxon>Dothideomycetes</taxon>
        <taxon>Pleosporomycetidae</taxon>
        <taxon>Pleosporales</taxon>
        <taxon>Tetraplosphaeriaceae</taxon>
        <taxon>Polyplosphaeria</taxon>
    </lineage>
</organism>
<keyword evidence="4" id="KW-1185">Reference proteome</keyword>
<evidence type="ECO:0000256" key="2">
    <source>
        <dbReference type="SAM" id="Phobius"/>
    </source>
</evidence>
<proteinExistence type="predicted"/>
<feature type="region of interest" description="Disordered" evidence="1">
    <location>
        <begin position="229"/>
        <end position="257"/>
    </location>
</feature>
<feature type="compositionally biased region" description="Polar residues" evidence="1">
    <location>
        <begin position="248"/>
        <end position="257"/>
    </location>
</feature>
<gene>
    <name evidence="3" type="ORF">EJ04DRAFT_563932</name>
</gene>
<reference evidence="3" key="1">
    <citation type="journal article" date="2020" name="Stud. Mycol.">
        <title>101 Dothideomycetes genomes: a test case for predicting lifestyles and emergence of pathogens.</title>
        <authorList>
            <person name="Haridas S."/>
            <person name="Albert R."/>
            <person name="Binder M."/>
            <person name="Bloem J."/>
            <person name="Labutti K."/>
            <person name="Salamov A."/>
            <person name="Andreopoulos B."/>
            <person name="Baker S."/>
            <person name="Barry K."/>
            <person name="Bills G."/>
            <person name="Bluhm B."/>
            <person name="Cannon C."/>
            <person name="Castanera R."/>
            <person name="Culley D."/>
            <person name="Daum C."/>
            <person name="Ezra D."/>
            <person name="Gonzalez J."/>
            <person name="Henrissat B."/>
            <person name="Kuo A."/>
            <person name="Liang C."/>
            <person name="Lipzen A."/>
            <person name="Lutzoni F."/>
            <person name="Magnuson J."/>
            <person name="Mondo S."/>
            <person name="Nolan M."/>
            <person name="Ohm R."/>
            <person name="Pangilinan J."/>
            <person name="Park H.-J."/>
            <person name="Ramirez L."/>
            <person name="Alfaro M."/>
            <person name="Sun H."/>
            <person name="Tritt A."/>
            <person name="Yoshinaga Y."/>
            <person name="Zwiers L.-H."/>
            <person name="Turgeon B."/>
            <person name="Goodwin S."/>
            <person name="Spatafora J."/>
            <person name="Crous P."/>
            <person name="Grigoriev I."/>
        </authorList>
    </citation>
    <scope>NUCLEOTIDE SEQUENCE</scope>
    <source>
        <strain evidence="3">CBS 125425</strain>
    </source>
</reference>